<dbReference type="InterPro" id="IPR007813">
    <property type="entry name" value="PilN"/>
</dbReference>
<dbReference type="Pfam" id="PF05137">
    <property type="entry name" value="PilN"/>
    <property type="match status" value="1"/>
</dbReference>
<dbReference type="Proteomes" id="UP000033070">
    <property type="component" value="Chromosome"/>
</dbReference>
<dbReference type="EMBL" id="AP018738">
    <property type="protein sequence ID" value="BBE50003.1"/>
    <property type="molecule type" value="Genomic_DNA"/>
</dbReference>
<accession>A0A2Z6G9B6</accession>
<protein>
    <submittedName>
        <fullName evidence="3">Fimbrial assembly family protein</fullName>
    </submittedName>
</protein>
<gene>
    <name evidence="3" type="ORF">OYT1_ch0430</name>
</gene>
<evidence type="ECO:0000313" key="4">
    <source>
        <dbReference type="Proteomes" id="UP000033070"/>
    </source>
</evidence>
<sequence length="184" mass="20556">MSQQINLFNPVFTRQGKYFSTVMMVQGLGMLALVSALGCGFLYYQTEQAKARFEIAKQQHDKLQKMGGDQLGSKTKAQLQAEFDRLQAESKQQGMQFSAYLRAFARQGMDGVWLSGIELKNSPISLVVTGNALYPALVTHYLQQLGQEPLFQAVQVEMPSLNKVDGMATQDYVTFKLNITGKEK</sequence>
<keyword evidence="4" id="KW-1185">Reference proteome</keyword>
<dbReference type="OrthoDB" id="5405677at2"/>
<evidence type="ECO:0000256" key="2">
    <source>
        <dbReference type="SAM" id="Phobius"/>
    </source>
</evidence>
<feature type="transmembrane region" description="Helical" evidence="2">
    <location>
        <begin position="18"/>
        <end position="44"/>
    </location>
</feature>
<name>A0A2Z6G9B6_9PROT</name>
<dbReference type="KEGG" id="fam:OYT1_ch0430"/>
<organism evidence="3 4">
    <name type="scientific">Ferriphaselus amnicola</name>
    <dbReference type="NCBI Taxonomy" id="1188319"/>
    <lineage>
        <taxon>Bacteria</taxon>
        <taxon>Pseudomonadati</taxon>
        <taxon>Pseudomonadota</taxon>
        <taxon>Betaproteobacteria</taxon>
        <taxon>Nitrosomonadales</taxon>
        <taxon>Gallionellaceae</taxon>
        <taxon>Ferriphaselus</taxon>
    </lineage>
</organism>
<evidence type="ECO:0000256" key="1">
    <source>
        <dbReference type="SAM" id="Coils"/>
    </source>
</evidence>
<evidence type="ECO:0000313" key="3">
    <source>
        <dbReference type="EMBL" id="BBE50003.1"/>
    </source>
</evidence>
<feature type="coiled-coil region" evidence="1">
    <location>
        <begin position="46"/>
        <end position="96"/>
    </location>
</feature>
<dbReference type="AlphaFoldDB" id="A0A2Z6G9B6"/>
<dbReference type="STRING" id="1188319.OYT1_00322"/>
<proteinExistence type="predicted"/>
<reference evidence="3 4" key="1">
    <citation type="submission" date="2018-06" db="EMBL/GenBank/DDBJ databases">
        <title>OYT1 Genome Sequencing.</title>
        <authorList>
            <person name="Kato S."/>
            <person name="Itoh T."/>
            <person name="Ohkuma M."/>
        </authorList>
    </citation>
    <scope>NUCLEOTIDE SEQUENCE [LARGE SCALE GENOMIC DNA]</scope>
    <source>
        <strain evidence="3 4">OYT1</strain>
    </source>
</reference>
<keyword evidence="1" id="KW-0175">Coiled coil</keyword>
<keyword evidence="2" id="KW-0812">Transmembrane</keyword>
<keyword evidence="2" id="KW-0472">Membrane</keyword>
<keyword evidence="2" id="KW-1133">Transmembrane helix</keyword>
<dbReference type="RefSeq" id="WP_062625558.1">
    <property type="nucleotide sequence ID" value="NZ_AP018738.1"/>
</dbReference>